<proteinExistence type="predicted"/>
<reference evidence="1" key="1">
    <citation type="submission" date="2020-04" db="EMBL/GenBank/DDBJ databases">
        <authorList>
            <person name="Zhang T."/>
        </authorList>
    </citation>
    <scope>NUCLEOTIDE SEQUENCE</scope>
    <source>
        <strain evidence="1">HKST-UBA03</strain>
    </source>
</reference>
<protein>
    <submittedName>
        <fullName evidence="1">Uncharacterized protein</fullName>
    </submittedName>
</protein>
<gene>
    <name evidence="1" type="ORF">KC614_02095</name>
</gene>
<evidence type="ECO:0000313" key="2">
    <source>
        <dbReference type="Proteomes" id="UP000751518"/>
    </source>
</evidence>
<dbReference type="Proteomes" id="UP000751518">
    <property type="component" value="Unassembled WGS sequence"/>
</dbReference>
<comment type="caution">
    <text evidence="1">The sequence shown here is derived from an EMBL/GenBank/DDBJ whole genome shotgun (WGS) entry which is preliminary data.</text>
</comment>
<organism evidence="1 2">
    <name type="scientific">candidate division WWE3 bacterium</name>
    <dbReference type="NCBI Taxonomy" id="2053526"/>
    <lineage>
        <taxon>Bacteria</taxon>
        <taxon>Katanobacteria</taxon>
    </lineage>
</organism>
<dbReference type="AlphaFoldDB" id="A0A955LK64"/>
<evidence type="ECO:0000313" key="1">
    <source>
        <dbReference type="EMBL" id="MCA9391973.1"/>
    </source>
</evidence>
<sequence>MLNEGGGRNYKVAESEQIELNSEDVDKYISRMMGPDSEYYKRKRAYLKGLVELELVDPGLDPEDLLQDVTESVWRTFKDGYTLEVPKTVVVPHEEEGIDPRVMVSLYAYLNTAIQRRIWHFFKSPSVRARRNSDGEHTHIPMEHYTKDYDHHVTDGDDDVRIAGDLIGMSNEHLKRMYPDEEMDVVPNRAITLAAVDHRDDFDEIRNELLLDGIDIVNDDMALHLILIDSRLRDLMAESTPERSKAPLDKYRIAVMHVIGEIPIEKTAEMLDTTVSNVYVIRTRAKDWLRTNVGKQHLFEIFG</sequence>
<accession>A0A955LK64</accession>
<dbReference type="EMBL" id="JAGQKZ010000012">
    <property type="protein sequence ID" value="MCA9391973.1"/>
    <property type="molecule type" value="Genomic_DNA"/>
</dbReference>
<reference evidence="1" key="2">
    <citation type="journal article" date="2021" name="Microbiome">
        <title>Successional dynamics and alternative stable states in a saline activated sludge microbial community over 9 years.</title>
        <authorList>
            <person name="Wang Y."/>
            <person name="Ye J."/>
            <person name="Ju F."/>
            <person name="Liu L."/>
            <person name="Boyd J.A."/>
            <person name="Deng Y."/>
            <person name="Parks D.H."/>
            <person name="Jiang X."/>
            <person name="Yin X."/>
            <person name="Woodcroft B.J."/>
            <person name="Tyson G.W."/>
            <person name="Hugenholtz P."/>
            <person name="Polz M.F."/>
            <person name="Zhang T."/>
        </authorList>
    </citation>
    <scope>NUCLEOTIDE SEQUENCE</scope>
    <source>
        <strain evidence="1">HKST-UBA03</strain>
    </source>
</reference>
<name>A0A955LK64_UNCKA</name>